<protein>
    <submittedName>
        <fullName evidence="2">Uncharacterized protein</fullName>
    </submittedName>
</protein>
<accession>L0K631</accession>
<dbReference type="AlphaFoldDB" id="L0K631"/>
<name>L0K631_9EURY</name>
<gene>
    <name evidence="2" type="ORF">Natoc_4305</name>
</gene>
<geneLocation type="plasmid" evidence="2">
    <name>2</name>
</geneLocation>
<proteinExistence type="predicted"/>
<evidence type="ECO:0000313" key="2">
    <source>
        <dbReference type="EMBL" id="AGB39995.1"/>
    </source>
</evidence>
<keyword evidence="3" id="KW-1185">Reference proteome</keyword>
<feature type="transmembrane region" description="Helical" evidence="1">
    <location>
        <begin position="29"/>
        <end position="48"/>
    </location>
</feature>
<reference evidence="2 3" key="1">
    <citation type="submission" date="2012-11" db="EMBL/GenBank/DDBJ databases">
        <title>FINISHED of Natronococcus occultus SP4, DSM 3396.</title>
        <authorList>
            <consortium name="DOE Joint Genome Institute"/>
            <person name="Eisen J."/>
            <person name="Huntemann M."/>
            <person name="Wei C.-L."/>
            <person name="Han J."/>
            <person name="Detter J.C."/>
            <person name="Han C."/>
            <person name="Tapia R."/>
            <person name="Chen A."/>
            <person name="Kyrpides N."/>
            <person name="Mavromatis K."/>
            <person name="Markowitz V."/>
            <person name="Szeto E."/>
            <person name="Ivanova N."/>
            <person name="Mikhailova N."/>
            <person name="Ovchinnikova G."/>
            <person name="Pagani I."/>
            <person name="Pati A."/>
            <person name="Goodwin L."/>
            <person name="Nordberg H.P."/>
            <person name="Cantor M.N."/>
            <person name="Hua S.X."/>
            <person name="Woyke T."/>
            <person name="Eisen J."/>
            <person name="Klenk H.-P."/>
            <person name="Klenk H.-P."/>
        </authorList>
    </citation>
    <scope>NUCLEOTIDE SEQUENCE [LARGE SCALE GENOMIC DNA]</scope>
    <source>
        <strain evidence="2 3">SP4</strain>
        <plasmid evidence="3">Plasmid 2</plasmid>
    </source>
</reference>
<dbReference type="HOGENOM" id="CLU_3039154_0_0_2"/>
<evidence type="ECO:0000313" key="3">
    <source>
        <dbReference type="Proteomes" id="UP000010878"/>
    </source>
</evidence>
<dbReference type="Proteomes" id="UP000010878">
    <property type="component" value="Plasmid 2"/>
</dbReference>
<keyword evidence="1" id="KW-1133">Transmembrane helix</keyword>
<sequence>MPRLQRGLVLGGILLNVSAFVYALYIRSLLYAIVFLIVTAYLIVVYQVNDGYRE</sequence>
<organism evidence="2 3">
    <name type="scientific">Natronococcus occultus SP4</name>
    <dbReference type="NCBI Taxonomy" id="694430"/>
    <lineage>
        <taxon>Archaea</taxon>
        <taxon>Methanobacteriati</taxon>
        <taxon>Methanobacteriota</taxon>
        <taxon>Stenosarchaea group</taxon>
        <taxon>Halobacteria</taxon>
        <taxon>Halobacteriales</taxon>
        <taxon>Natrialbaceae</taxon>
        <taxon>Natronococcus</taxon>
    </lineage>
</organism>
<dbReference type="EMBL" id="CP003931">
    <property type="protein sequence ID" value="AGB39995.1"/>
    <property type="molecule type" value="Genomic_DNA"/>
</dbReference>
<keyword evidence="1" id="KW-0812">Transmembrane</keyword>
<dbReference type="OrthoDB" id="199575at2157"/>
<evidence type="ECO:0000256" key="1">
    <source>
        <dbReference type="SAM" id="Phobius"/>
    </source>
</evidence>
<keyword evidence="2" id="KW-0614">Plasmid</keyword>
<keyword evidence="1" id="KW-0472">Membrane</keyword>
<dbReference type="KEGG" id="nou:Natoc_4305"/>
<dbReference type="RefSeq" id="WP_015323426.1">
    <property type="nucleotide sequence ID" value="NC_019976.1"/>
</dbReference>
<dbReference type="GeneID" id="43302210"/>